<keyword evidence="1" id="KW-0853">WD repeat</keyword>
<feature type="compositionally biased region" description="Polar residues" evidence="2">
    <location>
        <begin position="1036"/>
        <end position="1052"/>
    </location>
</feature>
<protein>
    <recommendedName>
        <fullName evidence="3">MABP1/WDR62 second WD40 domain-containing protein</fullName>
    </recommendedName>
</protein>
<feature type="compositionally biased region" description="Low complexity" evidence="2">
    <location>
        <begin position="1090"/>
        <end position="1104"/>
    </location>
</feature>
<feature type="compositionally biased region" description="Polar residues" evidence="2">
    <location>
        <begin position="893"/>
        <end position="905"/>
    </location>
</feature>
<dbReference type="InterPro" id="IPR056162">
    <property type="entry name" value="WD40_MABP1-WDR62_2nd"/>
</dbReference>
<proteinExistence type="predicted"/>
<feature type="compositionally biased region" description="Low complexity" evidence="2">
    <location>
        <begin position="1452"/>
        <end position="1466"/>
    </location>
</feature>
<feature type="compositionally biased region" description="Polar residues" evidence="2">
    <location>
        <begin position="1202"/>
        <end position="1211"/>
    </location>
</feature>
<dbReference type="SUPFAM" id="SSF50978">
    <property type="entry name" value="WD40 repeat-like"/>
    <property type="match status" value="1"/>
</dbReference>
<evidence type="ECO:0000313" key="5">
    <source>
        <dbReference type="WBParaSite" id="ACRNAN_Path_1524.g5954.t2"/>
    </source>
</evidence>
<evidence type="ECO:0000259" key="3">
    <source>
        <dbReference type="Pfam" id="PF24782"/>
    </source>
</evidence>
<feature type="compositionally biased region" description="Basic and acidic residues" evidence="2">
    <location>
        <begin position="1399"/>
        <end position="1414"/>
    </location>
</feature>
<dbReference type="WBParaSite" id="ACRNAN_Path_1524.g5954.t2">
    <property type="protein sequence ID" value="ACRNAN_Path_1524.g5954.t2"/>
    <property type="gene ID" value="ACRNAN_Path_1524.g5954"/>
</dbReference>
<dbReference type="InterPro" id="IPR011047">
    <property type="entry name" value="Quinoprotein_ADH-like_sf"/>
</dbReference>
<feature type="compositionally biased region" description="Low complexity" evidence="2">
    <location>
        <begin position="1164"/>
        <end position="1186"/>
    </location>
</feature>
<sequence>MERRLNRRKFDNTEAQTRWIIEEAIRNHRNAKLERVLGCTACSSSISVDQSSGLVAYPAGSTVVVVNPKTQNQVHLVSSSKNHITCLAFSFNGRYIATGEFGQDPRVRVWEFTRDGQFIGHQVAELKNHKLGITCLSFSRDTTQLISIGNQHDGTVVVWDWQNQRKIAENRLSAPVNAMDTSEDGRMFVTVGVRHVKFWYLEQASKSGSSPLQGRSAILADQRNNTFVDVCCASDKRTFAITVTKLLIEFHDKKLVNTYEMQGEIPYSLTMGDRFLYIGFGNGAIRAMDVDTMDVKLSLVKPHCLRFDIASQPLSSSNTPAPQSAKYPDVHSLAYHEKSNTLTVMYSDRSIYHWQIFNDGKIVKLSSQLFHVGAIFDLEVIPVSTSWLPAGTFITAGADETIRFWNIEKCVDSPTGIFPPNKFSNELRKILYLGEGANSLCEQPDKNFGGILADTLESTTGIRCLKLSSDGKHLAAGGRDGNISIFDVTTLECQKIAEFEAHDQEILVLEYTDSSHGGRRLFASGSRDRLIHLYDAENDYSHLETIDDHTSSINSIKFCPSADGFEMLTCATDKLVVIRHVHCPPSDSSFQLERVNQIASQFGLNYLTVSPEGLLIAACQDRQLRTYTISGKLARTVKGTLCEEGTLTKLCMDPSGTFAATVCSDRYVYVVDIATGECAAVLSGQSDCVTSIGFSPDCRRLIVVSHSGCVFVWRLSNMLTKRMTTKLAKMSANDAISERCTTPDSLIESGSDSASVIGTKKDPRGIPVASGSEFGSLTSVQIAHEDDLDSGVGGHRQPPAVFIDANDSEDQRAFEVKRVPAEVIRRSSGSLLNVSGSNWELSNSPEDDLSTEAGTSAMLTSSPGNYTSSRSMSNLHRANVSPQRPRRKWGAPQQDNGYSFPTPMTNGDKPDMHSMNSMSSRPVANQPQHIYHSPAKNLNPGMSASISLNAIRNVFEEPSYTAHVYNLPQQHKDQFSSNQPPTPPSRTATTFGTIPHRTNTIPVSMTNPAAARAIEESFERTSGNRNSLTKRYLSHLGSNGNSEPRTVWTPEQVTKRRSSNLFGATPTPSIQRRQSEIYANSAKSAETTPNQNGSSSQSNASGGAPIPQPRTRLLHKLKQRRMTVSSIETAPVNGHASFSAQNQNRPTTTDDDYTQSELHLRSRSQSPSQLALHLAAAARESAGSTSTLTRPRDNSDAGTHLSRLTPSSSRTNLRSISANLNQSSNALNRLQEARDRLKKSQENLAVAIGDDGIEQSSSTSMSRSRSIGNLRFTTARPQDAHNATFGGLSALDRSEASPLNDSKRHIARSVTSLHNGSDATDGHHPDDITLRAQYGIQNRTTPSRFSQVLKDLKKNSNPDLTNDGLFEGSDANGQQFDDPNSPYYSTTLPKSMRKGAVQKRVERSQPKYRARLEQTTDSDSNASDATNTSPLASSNNSSSSYLKQGSPFLKNSTPTTTTTRSVSSVEPVVGPRMNRRYVDTPNVTLRKTPNYLAQKLGGPDTGAPDMSNEDGSPTSSIISSIDSATISHQEFSTPHSKTGLSKDQASCSMGLLCMAVS</sequence>
<dbReference type="GO" id="GO:0007099">
    <property type="term" value="P:centriole replication"/>
    <property type="evidence" value="ECO:0007669"/>
    <property type="project" value="TreeGrafter"/>
</dbReference>
<dbReference type="InterPro" id="IPR015943">
    <property type="entry name" value="WD40/YVTN_repeat-like_dom_sf"/>
</dbReference>
<dbReference type="InterPro" id="IPR001680">
    <property type="entry name" value="WD40_rpt"/>
</dbReference>
<feature type="region of interest" description="Disordered" evidence="2">
    <location>
        <begin position="1033"/>
        <end position="1109"/>
    </location>
</feature>
<keyword evidence="4" id="KW-1185">Reference proteome</keyword>
<feature type="domain" description="MABP1/WDR62 second WD40" evidence="3">
    <location>
        <begin position="376"/>
        <end position="715"/>
    </location>
</feature>
<feature type="region of interest" description="Disordered" evidence="2">
    <location>
        <begin position="835"/>
        <end position="909"/>
    </location>
</feature>
<accession>A0A914C1M4</accession>
<feature type="region of interest" description="Disordered" evidence="2">
    <location>
        <begin position="1249"/>
        <end position="1289"/>
    </location>
</feature>
<dbReference type="InterPro" id="IPR036322">
    <property type="entry name" value="WD40_repeat_dom_sf"/>
</dbReference>
<feature type="region of interest" description="Disordered" evidence="2">
    <location>
        <begin position="1354"/>
        <end position="1466"/>
    </location>
</feature>
<dbReference type="SUPFAM" id="SSF50998">
    <property type="entry name" value="Quinoprotein alcohol dehydrogenase-like"/>
    <property type="match status" value="1"/>
</dbReference>
<dbReference type="Pfam" id="PF00400">
    <property type="entry name" value="WD40"/>
    <property type="match status" value="2"/>
</dbReference>
<dbReference type="PANTHER" id="PTHR45589">
    <property type="entry name" value="WD REPEAT DOMAIN 62, ISOFORM G"/>
    <property type="match status" value="1"/>
</dbReference>
<evidence type="ECO:0000256" key="1">
    <source>
        <dbReference type="PROSITE-ProRule" id="PRU00221"/>
    </source>
</evidence>
<dbReference type="Gene3D" id="2.130.10.10">
    <property type="entry name" value="YVTN repeat-like/Quinoprotein amine dehydrogenase"/>
    <property type="match status" value="4"/>
</dbReference>
<dbReference type="SMART" id="SM00320">
    <property type="entry name" value="WD40"/>
    <property type="match status" value="11"/>
</dbReference>
<evidence type="ECO:0000313" key="4">
    <source>
        <dbReference type="Proteomes" id="UP000887540"/>
    </source>
</evidence>
<dbReference type="PROSITE" id="PS50082">
    <property type="entry name" value="WD_REPEATS_2"/>
    <property type="match status" value="2"/>
</dbReference>
<feature type="compositionally biased region" description="Polar residues" evidence="2">
    <location>
        <begin position="1136"/>
        <end position="1147"/>
    </location>
</feature>
<feature type="region of interest" description="Disordered" evidence="2">
    <location>
        <begin position="971"/>
        <end position="1002"/>
    </location>
</feature>
<feature type="repeat" description="WD" evidence="1">
    <location>
        <begin position="126"/>
        <end position="169"/>
    </location>
</feature>
<dbReference type="InterPro" id="IPR052779">
    <property type="entry name" value="WDR62"/>
</dbReference>
<feature type="region of interest" description="Disordered" evidence="2">
    <location>
        <begin position="1128"/>
        <end position="1211"/>
    </location>
</feature>
<dbReference type="PANTHER" id="PTHR45589:SF1">
    <property type="entry name" value="WD REPEAT DOMAIN 62, ISOFORM G"/>
    <property type="match status" value="1"/>
</dbReference>
<feature type="repeat" description="WD" evidence="1">
    <location>
        <begin position="682"/>
        <end position="717"/>
    </location>
</feature>
<organism evidence="4 5">
    <name type="scientific">Acrobeloides nanus</name>
    <dbReference type="NCBI Taxonomy" id="290746"/>
    <lineage>
        <taxon>Eukaryota</taxon>
        <taxon>Metazoa</taxon>
        <taxon>Ecdysozoa</taxon>
        <taxon>Nematoda</taxon>
        <taxon>Chromadorea</taxon>
        <taxon>Rhabditida</taxon>
        <taxon>Tylenchina</taxon>
        <taxon>Cephalobomorpha</taxon>
        <taxon>Cephaloboidea</taxon>
        <taxon>Cephalobidae</taxon>
        <taxon>Acrobeloides</taxon>
    </lineage>
</organism>
<feature type="compositionally biased region" description="Low complexity" evidence="2">
    <location>
        <begin position="1256"/>
        <end position="1266"/>
    </location>
</feature>
<feature type="compositionally biased region" description="Polar residues" evidence="2">
    <location>
        <begin position="1415"/>
        <end position="1432"/>
    </location>
</feature>
<dbReference type="Pfam" id="PF24782">
    <property type="entry name" value="WD40_MABP1-WDR62_2nd"/>
    <property type="match status" value="1"/>
</dbReference>
<feature type="compositionally biased region" description="Polar residues" evidence="2">
    <location>
        <begin position="1371"/>
        <end position="1389"/>
    </location>
</feature>
<feature type="compositionally biased region" description="Polar residues" evidence="2">
    <location>
        <begin position="852"/>
        <end position="882"/>
    </location>
</feature>
<evidence type="ECO:0000256" key="2">
    <source>
        <dbReference type="SAM" id="MobiDB-lite"/>
    </source>
</evidence>
<feature type="compositionally biased region" description="Polar residues" evidence="2">
    <location>
        <begin position="1059"/>
        <end position="1089"/>
    </location>
</feature>
<dbReference type="GO" id="GO:0072686">
    <property type="term" value="C:mitotic spindle"/>
    <property type="evidence" value="ECO:0007669"/>
    <property type="project" value="TreeGrafter"/>
</dbReference>
<feature type="compositionally biased region" description="Polar residues" evidence="2">
    <location>
        <begin position="975"/>
        <end position="1002"/>
    </location>
</feature>
<dbReference type="Proteomes" id="UP000887540">
    <property type="component" value="Unplaced"/>
</dbReference>
<name>A0A914C1M4_9BILA</name>
<reference evidence="5" key="1">
    <citation type="submission" date="2022-11" db="UniProtKB">
        <authorList>
            <consortium name="WormBaseParasite"/>
        </authorList>
    </citation>
    <scope>IDENTIFICATION</scope>
</reference>